<sequence>MVIVRGKKAANFGRFFKLETFYNHDARSTQPSSLPLLVACTANPFTTRRNYATALLAAETDKPRRQTRPSPRTAALRAGYPSLPPKSATPADLLALDALFLPSFHLEKLRSNHLITRRSPISQKRTIEVFQAAFSLAVDSNTPLPATPKLTYLKGYLEGEASIIIAGLETTRQTTQSHSN</sequence>
<gene>
    <name evidence="2" type="ORF">QR680_016246</name>
</gene>
<keyword evidence="3" id="KW-1185">Reference proteome</keyword>
<protein>
    <submittedName>
        <fullName evidence="2">Uncharacterized protein</fullName>
    </submittedName>
</protein>
<dbReference type="Proteomes" id="UP001175271">
    <property type="component" value="Unassembled WGS sequence"/>
</dbReference>
<reference evidence="2" key="1">
    <citation type="submission" date="2023-06" db="EMBL/GenBank/DDBJ databases">
        <title>Genomic analysis of the entomopathogenic nematode Steinernema hermaphroditum.</title>
        <authorList>
            <person name="Schwarz E.M."/>
            <person name="Heppert J.K."/>
            <person name="Baniya A."/>
            <person name="Schwartz H.T."/>
            <person name="Tan C.-H."/>
            <person name="Antoshechkin I."/>
            <person name="Sternberg P.W."/>
            <person name="Goodrich-Blair H."/>
            <person name="Dillman A.R."/>
        </authorList>
    </citation>
    <scope>NUCLEOTIDE SEQUENCE</scope>
    <source>
        <strain evidence="2">PS9179</strain>
        <tissue evidence="2">Whole animal</tissue>
    </source>
</reference>
<accession>A0AA39HCQ6</accession>
<proteinExistence type="predicted"/>
<dbReference type="AlphaFoldDB" id="A0AA39HCQ6"/>
<evidence type="ECO:0000256" key="1">
    <source>
        <dbReference type="SAM" id="MobiDB-lite"/>
    </source>
</evidence>
<organism evidence="2 3">
    <name type="scientific">Steinernema hermaphroditum</name>
    <dbReference type="NCBI Taxonomy" id="289476"/>
    <lineage>
        <taxon>Eukaryota</taxon>
        <taxon>Metazoa</taxon>
        <taxon>Ecdysozoa</taxon>
        <taxon>Nematoda</taxon>
        <taxon>Chromadorea</taxon>
        <taxon>Rhabditida</taxon>
        <taxon>Tylenchina</taxon>
        <taxon>Panagrolaimomorpha</taxon>
        <taxon>Strongyloidoidea</taxon>
        <taxon>Steinernematidae</taxon>
        <taxon>Steinernema</taxon>
    </lineage>
</organism>
<feature type="region of interest" description="Disordered" evidence="1">
    <location>
        <begin position="59"/>
        <end position="82"/>
    </location>
</feature>
<dbReference type="EMBL" id="JAUCMV010000004">
    <property type="protein sequence ID" value="KAK0402279.1"/>
    <property type="molecule type" value="Genomic_DNA"/>
</dbReference>
<name>A0AA39HCQ6_9BILA</name>
<evidence type="ECO:0000313" key="2">
    <source>
        <dbReference type="EMBL" id="KAK0402279.1"/>
    </source>
</evidence>
<comment type="caution">
    <text evidence="2">The sequence shown here is derived from an EMBL/GenBank/DDBJ whole genome shotgun (WGS) entry which is preliminary data.</text>
</comment>
<evidence type="ECO:0000313" key="3">
    <source>
        <dbReference type="Proteomes" id="UP001175271"/>
    </source>
</evidence>